<dbReference type="EC" id="1.1.1.29" evidence="7"/>
<keyword evidence="3" id="KW-0520">NAD</keyword>
<feature type="domain" description="D-isomer specific 2-hydroxyacid dehydrogenase catalytic" evidence="5">
    <location>
        <begin position="19"/>
        <end position="317"/>
    </location>
</feature>
<dbReference type="SUPFAM" id="SSF51735">
    <property type="entry name" value="NAD(P)-binding Rossmann-fold domains"/>
    <property type="match status" value="1"/>
</dbReference>
<proteinExistence type="inferred from homology"/>
<dbReference type="Pfam" id="PF00389">
    <property type="entry name" value="2-Hacid_dh"/>
    <property type="match status" value="1"/>
</dbReference>
<dbReference type="STRING" id="147375.BXP28_09495"/>
<dbReference type="InterPro" id="IPR029753">
    <property type="entry name" value="D-isomer_DH_CS"/>
</dbReference>
<protein>
    <submittedName>
        <fullName evidence="7">Glycerate dehydrogenase HprA</fullName>
        <ecNumber evidence="7">1.1.1.29</ecNumber>
    </submittedName>
</protein>
<sequence length="325" mass="34939">MKIVVLDGYALNPGDLSWDGVKPLAEDIQVYDRTKTEDIVERAREADLILTNKTPLAAETLKQLPKLRYIGVLATGYNIVDVEAAAAQDIIVTNIPSYSTQAVAQLVFALILEFCHNVKLHSDAVKGGEWASSADFSFTKAPLVELSGKTMGIIGYGSIGKAAAQLAEAFGMNVIAAGSGRPNPSADRPLVSKEEVFKQADFISLHCPLTESTKGMISKEAIRLMKPNAILINTARGGLIVDQDLADALNEGIIAGAGLDVLTMEPPEPYNPLLKAPNCLITPHIAWATKEARARLMKLAAENIAAYQKGRPIHVVNKSFLAKRV</sequence>
<name>A0A2L1U3F0_9BACL</name>
<dbReference type="GeneID" id="64219849"/>
<evidence type="ECO:0000259" key="5">
    <source>
        <dbReference type="Pfam" id="PF00389"/>
    </source>
</evidence>
<gene>
    <name evidence="7" type="primary">hprA</name>
    <name evidence="7" type="ORF">ERICIII_03321</name>
</gene>
<reference evidence="8" key="1">
    <citation type="submission" date="2017-02" db="EMBL/GenBank/DDBJ databases">
        <title>Delineation of Paenibacillus larvae strains originating from foulbrood outbreaks.</title>
        <authorList>
            <person name="Beims H."/>
            <person name="Bunk B."/>
            <person name="Sproeer C."/>
            <person name="Mohr K.I."/>
            <person name="Pradella S."/>
            <person name="Guenther G."/>
            <person name="Rohde M."/>
            <person name="von der Ohe W."/>
            <person name="Steinert M."/>
        </authorList>
    </citation>
    <scope>NUCLEOTIDE SEQUENCE [LARGE SCALE GENOMIC DNA]</scope>
    <source>
        <strain evidence="8">Eric_III</strain>
    </source>
</reference>
<dbReference type="PANTHER" id="PTHR43761:SF1">
    <property type="entry name" value="D-ISOMER SPECIFIC 2-HYDROXYACID DEHYDROGENASE CATALYTIC DOMAIN-CONTAINING PROTEIN-RELATED"/>
    <property type="match status" value="1"/>
</dbReference>
<dbReference type="GO" id="GO:0051287">
    <property type="term" value="F:NAD binding"/>
    <property type="evidence" value="ECO:0007669"/>
    <property type="project" value="InterPro"/>
</dbReference>
<accession>A0A2L1U3F0</accession>
<dbReference type="GO" id="GO:0008465">
    <property type="term" value="F:hydroxypyruvate reductase (NADH) activity"/>
    <property type="evidence" value="ECO:0007669"/>
    <property type="project" value="UniProtKB-EC"/>
</dbReference>
<dbReference type="InterPro" id="IPR036291">
    <property type="entry name" value="NAD(P)-bd_dom_sf"/>
</dbReference>
<dbReference type="EMBL" id="CP019655">
    <property type="protein sequence ID" value="AVF27434.1"/>
    <property type="molecule type" value="Genomic_DNA"/>
</dbReference>
<dbReference type="PROSITE" id="PS00671">
    <property type="entry name" value="D_2_HYDROXYACID_DH_3"/>
    <property type="match status" value="1"/>
</dbReference>
<dbReference type="RefSeq" id="WP_077995724.1">
    <property type="nucleotide sequence ID" value="NZ_CP019655.1"/>
</dbReference>
<dbReference type="InterPro" id="IPR006139">
    <property type="entry name" value="D-isomer_2_OHA_DH_cat_dom"/>
</dbReference>
<dbReference type="InterPro" id="IPR050418">
    <property type="entry name" value="D-iso_2-hydroxyacid_DH_PdxB"/>
</dbReference>
<dbReference type="PANTHER" id="PTHR43761">
    <property type="entry name" value="D-ISOMER SPECIFIC 2-HYDROXYACID DEHYDROGENASE FAMILY PROTEIN (AFU_ORTHOLOGUE AFUA_1G13630)"/>
    <property type="match status" value="1"/>
</dbReference>
<organism evidence="7 8">
    <name type="scientific">Paenibacillus larvae subsp. larvae</name>
    <dbReference type="NCBI Taxonomy" id="147375"/>
    <lineage>
        <taxon>Bacteria</taxon>
        <taxon>Bacillati</taxon>
        <taxon>Bacillota</taxon>
        <taxon>Bacilli</taxon>
        <taxon>Bacillales</taxon>
        <taxon>Paenibacillaceae</taxon>
        <taxon>Paenibacillus</taxon>
    </lineage>
</organism>
<evidence type="ECO:0000256" key="1">
    <source>
        <dbReference type="ARBA" id="ARBA00005854"/>
    </source>
</evidence>
<evidence type="ECO:0000256" key="3">
    <source>
        <dbReference type="ARBA" id="ARBA00023027"/>
    </source>
</evidence>
<evidence type="ECO:0000256" key="2">
    <source>
        <dbReference type="ARBA" id="ARBA00023002"/>
    </source>
</evidence>
<dbReference type="Gene3D" id="3.40.50.720">
    <property type="entry name" value="NAD(P)-binding Rossmann-like Domain"/>
    <property type="match status" value="2"/>
</dbReference>
<dbReference type="PROSITE" id="PS00670">
    <property type="entry name" value="D_2_HYDROXYACID_DH_2"/>
    <property type="match status" value="1"/>
</dbReference>
<feature type="domain" description="D-isomer specific 2-hydroxyacid dehydrogenase NAD-binding" evidence="6">
    <location>
        <begin position="108"/>
        <end position="286"/>
    </location>
</feature>
<dbReference type="SUPFAM" id="SSF52283">
    <property type="entry name" value="Formate/glycerate dehydrogenase catalytic domain-like"/>
    <property type="match status" value="1"/>
</dbReference>
<evidence type="ECO:0000313" key="8">
    <source>
        <dbReference type="Proteomes" id="UP000239833"/>
    </source>
</evidence>
<dbReference type="CDD" id="cd12162">
    <property type="entry name" value="2-Hacid_dh_4"/>
    <property type="match status" value="1"/>
</dbReference>
<evidence type="ECO:0000259" key="6">
    <source>
        <dbReference type="Pfam" id="PF02826"/>
    </source>
</evidence>
<comment type="similarity">
    <text evidence="1 4">Belongs to the D-isomer specific 2-hydroxyacid dehydrogenase family.</text>
</comment>
<dbReference type="AlphaFoldDB" id="A0A2L1U3F0"/>
<dbReference type="FunFam" id="3.40.50.720:FF:000203">
    <property type="entry name" value="D-3-phosphoglycerate dehydrogenase (SerA)"/>
    <property type="match status" value="1"/>
</dbReference>
<dbReference type="Proteomes" id="UP000239833">
    <property type="component" value="Chromosome"/>
</dbReference>
<dbReference type="Pfam" id="PF02826">
    <property type="entry name" value="2-Hacid_dh_C"/>
    <property type="match status" value="1"/>
</dbReference>
<evidence type="ECO:0000256" key="4">
    <source>
        <dbReference type="RuleBase" id="RU003719"/>
    </source>
</evidence>
<dbReference type="InterPro" id="IPR006140">
    <property type="entry name" value="D-isomer_DH_NAD-bd"/>
</dbReference>
<evidence type="ECO:0000313" key="7">
    <source>
        <dbReference type="EMBL" id="AVF27434.1"/>
    </source>
</evidence>
<keyword evidence="2 4" id="KW-0560">Oxidoreductase</keyword>